<feature type="non-terminal residue" evidence="1">
    <location>
        <position position="285"/>
    </location>
</feature>
<dbReference type="AlphaFoldDB" id="A0A0F9CT20"/>
<evidence type="ECO:0000313" key="1">
    <source>
        <dbReference type="EMBL" id="KKL52573.1"/>
    </source>
</evidence>
<protein>
    <submittedName>
        <fullName evidence="1">Uncharacterized protein</fullName>
    </submittedName>
</protein>
<reference evidence="1" key="1">
    <citation type="journal article" date="2015" name="Nature">
        <title>Complex archaea that bridge the gap between prokaryotes and eukaryotes.</title>
        <authorList>
            <person name="Spang A."/>
            <person name="Saw J.H."/>
            <person name="Jorgensen S.L."/>
            <person name="Zaremba-Niedzwiedzka K."/>
            <person name="Martijn J."/>
            <person name="Lind A.E."/>
            <person name="van Eijk R."/>
            <person name="Schleper C."/>
            <person name="Guy L."/>
            <person name="Ettema T.J."/>
        </authorList>
    </citation>
    <scope>NUCLEOTIDE SEQUENCE</scope>
</reference>
<accession>A0A0F9CT20</accession>
<name>A0A0F9CT20_9ZZZZ</name>
<gene>
    <name evidence="1" type="ORF">LCGC14_2284140</name>
</gene>
<organism evidence="1">
    <name type="scientific">marine sediment metagenome</name>
    <dbReference type="NCBI Taxonomy" id="412755"/>
    <lineage>
        <taxon>unclassified sequences</taxon>
        <taxon>metagenomes</taxon>
        <taxon>ecological metagenomes</taxon>
    </lineage>
</organism>
<sequence length="285" mass="32368">MTTLTGVTEELYLGDYASREELEDACDMWDATTAGWYSWCPRMGQYSHRMGLRERDEALTLLTGNAIHAGMNVLYTSGDEDLAIQAVSETFGDREAPPPSGKYAHLHSGFVENVFKNYLPWRKKHDVFEPLVVHMDELDLTDVVAAMWRVLPDERVVLGECKIVMRFIVDGDEFIYAMKPDLPIRLGGQLYTMDHKVSCGGYLSDWYFEKHLVSNQLRGYCRGMEKLLGKRFAGAYINGVYAGDRALLTKTKAGKPSTVTKFTRFGPMDFSSAHLDEALWNQYAW</sequence>
<comment type="caution">
    <text evidence="1">The sequence shown here is derived from an EMBL/GenBank/DDBJ whole genome shotgun (WGS) entry which is preliminary data.</text>
</comment>
<dbReference type="EMBL" id="LAZR01031844">
    <property type="protein sequence ID" value="KKL52573.1"/>
    <property type="molecule type" value="Genomic_DNA"/>
</dbReference>
<proteinExistence type="predicted"/>